<proteinExistence type="predicted"/>
<dbReference type="PANTHER" id="PTHR48475">
    <property type="entry name" value="RIBONUCLEASE H"/>
    <property type="match status" value="1"/>
</dbReference>
<feature type="compositionally biased region" description="Basic and acidic residues" evidence="1">
    <location>
        <begin position="213"/>
        <end position="224"/>
    </location>
</feature>
<organism evidence="3 4">
    <name type="scientific">Arabidopsis suecica</name>
    <name type="common">Swedish thale-cress</name>
    <name type="synonym">Cardaminopsis suecica</name>
    <dbReference type="NCBI Taxonomy" id="45249"/>
    <lineage>
        <taxon>Eukaryota</taxon>
        <taxon>Viridiplantae</taxon>
        <taxon>Streptophyta</taxon>
        <taxon>Embryophyta</taxon>
        <taxon>Tracheophyta</taxon>
        <taxon>Spermatophyta</taxon>
        <taxon>Magnoliopsida</taxon>
        <taxon>eudicotyledons</taxon>
        <taxon>Gunneridae</taxon>
        <taxon>Pentapetalae</taxon>
        <taxon>rosids</taxon>
        <taxon>malvids</taxon>
        <taxon>Brassicales</taxon>
        <taxon>Brassicaceae</taxon>
        <taxon>Camelineae</taxon>
        <taxon>Arabidopsis</taxon>
    </lineage>
</organism>
<feature type="compositionally biased region" description="Basic and acidic residues" evidence="1">
    <location>
        <begin position="1"/>
        <end position="11"/>
    </location>
</feature>
<feature type="compositionally biased region" description="Basic and acidic residues" evidence="1">
    <location>
        <begin position="237"/>
        <end position="253"/>
    </location>
</feature>
<evidence type="ECO:0000313" key="4">
    <source>
        <dbReference type="Proteomes" id="UP000694251"/>
    </source>
</evidence>
<dbReference type="PANTHER" id="PTHR48475:SF2">
    <property type="entry name" value="RIBONUCLEASE H"/>
    <property type="match status" value="1"/>
</dbReference>
<dbReference type="Pfam" id="PF17921">
    <property type="entry name" value="Integrase_H2C2"/>
    <property type="match status" value="1"/>
</dbReference>
<keyword evidence="4" id="KW-1185">Reference proteome</keyword>
<sequence>MDDLPGSDRRNFGGPAAVVVPATESDGGGSDDGGPAAVVVPATEVRRWVFRRRRSSGGGSGGGGPAVVVPAVVVPATELVVNHFAGDYEAKAPRMEAYLSAVKKLAGKFKEFELVRIPRGENTLADALAALASTSDPELNRVIPVECISSRSISVEEIGNDNILEAEHIETPKLSSGNENSSLVVTRSRVKSQDDELTPPLELPKRKPRRKIKDQEVPIKEPSRTEQSLPGDEEVQETVKDPDIPSEPEPRKFIFKDNTSANDWGADWRVPIKNFILNGELPSNKWQARKLGIISAKYCIIKESLYKRGVSDPYLLCIFGPEVEIVTSEVHEGLCGSHSSGRSMAFKIKRLGYFWPTMISDCIDYAKWCKKCQMHAPLIHQPSEFLPYILQENTSFATVKMVAKRSQKRVLQLNNDYFH</sequence>
<feature type="region of interest" description="Disordered" evidence="1">
    <location>
        <begin position="170"/>
        <end position="253"/>
    </location>
</feature>
<protein>
    <recommendedName>
        <fullName evidence="2">Integrase zinc-binding domain-containing protein</fullName>
    </recommendedName>
</protein>
<evidence type="ECO:0000259" key="2">
    <source>
        <dbReference type="Pfam" id="PF17921"/>
    </source>
</evidence>
<comment type="caution">
    <text evidence="3">The sequence shown here is derived from an EMBL/GenBank/DDBJ whole genome shotgun (WGS) entry which is preliminary data.</text>
</comment>
<accession>A0A8T2CMM1</accession>
<gene>
    <name evidence="3" type="ORF">ISN44_As06g035930</name>
</gene>
<dbReference type="Proteomes" id="UP000694251">
    <property type="component" value="Chromosome 6"/>
</dbReference>
<evidence type="ECO:0000256" key="1">
    <source>
        <dbReference type="SAM" id="MobiDB-lite"/>
    </source>
</evidence>
<name>A0A8T2CMM1_ARASU</name>
<dbReference type="AlphaFoldDB" id="A0A8T2CMM1"/>
<dbReference type="InterPro" id="IPR041588">
    <property type="entry name" value="Integrase_H2C2"/>
</dbReference>
<feature type="domain" description="Integrase zinc-binding" evidence="2">
    <location>
        <begin position="326"/>
        <end position="376"/>
    </location>
</feature>
<dbReference type="OrthoDB" id="1934939at2759"/>
<feature type="compositionally biased region" description="Polar residues" evidence="1">
    <location>
        <begin position="173"/>
        <end position="185"/>
    </location>
</feature>
<feature type="region of interest" description="Disordered" evidence="1">
    <location>
        <begin position="1"/>
        <end position="37"/>
    </location>
</feature>
<reference evidence="3 4" key="1">
    <citation type="submission" date="2020-12" db="EMBL/GenBank/DDBJ databases">
        <title>Concerted genomic and epigenomic changes stabilize Arabidopsis allopolyploids.</title>
        <authorList>
            <person name="Chen Z."/>
        </authorList>
    </citation>
    <scope>NUCLEOTIDE SEQUENCE [LARGE SCALE GENOMIC DNA]</scope>
    <source>
        <strain evidence="3">As9502</strain>
        <tissue evidence="3">Leaf</tissue>
    </source>
</reference>
<evidence type="ECO:0000313" key="3">
    <source>
        <dbReference type="EMBL" id="KAG7599410.1"/>
    </source>
</evidence>
<dbReference type="EMBL" id="JAEFBJ010000006">
    <property type="protein sequence ID" value="KAG7599410.1"/>
    <property type="molecule type" value="Genomic_DNA"/>
</dbReference>